<evidence type="ECO:0000313" key="1">
    <source>
        <dbReference type="EMBL" id="VDP71829.1"/>
    </source>
</evidence>
<sequence>MQAYRMTLRRNRICAPYQTLIRQALNENDTIVGHIGELRRNFAKHTHVLDSLSYEERNRFESSVESLVRKQVERKRNILRKRLGPAKPIDKCLLEVLSLGPQSCGPTGRTKQLDLEVQFKNLFSQLSDLSPSSSQNVAQLKSTLVNTCYYRLDNKPMKKDLVTPQHRERLKGSGNNHDVILCGPDKGTVVVILNRSDYVTKMNNIIRDSTKFKKMSGEKDKTEQIE</sequence>
<name>A0A183AB41_9TREM</name>
<evidence type="ECO:0000313" key="2">
    <source>
        <dbReference type="Proteomes" id="UP000272942"/>
    </source>
</evidence>
<protein>
    <submittedName>
        <fullName evidence="1 3">Uncharacterized protein</fullName>
    </submittedName>
</protein>
<dbReference type="AlphaFoldDB" id="A0A183AB41"/>
<gene>
    <name evidence="1" type="ORF">ECPE_LOCUS4176</name>
</gene>
<dbReference type="WBParaSite" id="ECPE_0000418401-mRNA-1">
    <property type="protein sequence ID" value="ECPE_0000418401-mRNA-1"/>
    <property type="gene ID" value="ECPE_0000418401"/>
</dbReference>
<reference evidence="3" key="1">
    <citation type="submission" date="2016-06" db="UniProtKB">
        <authorList>
            <consortium name="WormBaseParasite"/>
        </authorList>
    </citation>
    <scope>IDENTIFICATION</scope>
</reference>
<reference evidence="1 2" key="2">
    <citation type="submission" date="2018-11" db="EMBL/GenBank/DDBJ databases">
        <authorList>
            <consortium name="Pathogen Informatics"/>
        </authorList>
    </citation>
    <scope>NUCLEOTIDE SEQUENCE [LARGE SCALE GENOMIC DNA]</scope>
    <source>
        <strain evidence="1 2">Egypt</strain>
    </source>
</reference>
<dbReference type="EMBL" id="UZAN01041057">
    <property type="protein sequence ID" value="VDP71829.1"/>
    <property type="molecule type" value="Genomic_DNA"/>
</dbReference>
<evidence type="ECO:0000313" key="3">
    <source>
        <dbReference type="WBParaSite" id="ECPE_0000418401-mRNA-1"/>
    </source>
</evidence>
<accession>A0A183AB41</accession>
<organism evidence="3">
    <name type="scientific">Echinostoma caproni</name>
    <dbReference type="NCBI Taxonomy" id="27848"/>
    <lineage>
        <taxon>Eukaryota</taxon>
        <taxon>Metazoa</taxon>
        <taxon>Spiralia</taxon>
        <taxon>Lophotrochozoa</taxon>
        <taxon>Platyhelminthes</taxon>
        <taxon>Trematoda</taxon>
        <taxon>Digenea</taxon>
        <taxon>Plagiorchiida</taxon>
        <taxon>Echinostomata</taxon>
        <taxon>Echinostomatoidea</taxon>
        <taxon>Echinostomatidae</taxon>
        <taxon>Echinostoma</taxon>
    </lineage>
</organism>
<keyword evidence="2" id="KW-1185">Reference proteome</keyword>
<dbReference type="OrthoDB" id="10029313at2759"/>
<proteinExistence type="predicted"/>
<dbReference type="Proteomes" id="UP000272942">
    <property type="component" value="Unassembled WGS sequence"/>
</dbReference>